<name>A0AAD7SKT7_9TELE</name>
<evidence type="ECO:0000313" key="2">
    <source>
        <dbReference type="EMBL" id="KAJ8404230.1"/>
    </source>
</evidence>
<dbReference type="Proteomes" id="UP001221898">
    <property type="component" value="Unassembled WGS sequence"/>
</dbReference>
<dbReference type="EMBL" id="JAINUG010000054">
    <property type="protein sequence ID" value="KAJ8404230.1"/>
    <property type="molecule type" value="Genomic_DNA"/>
</dbReference>
<reference evidence="2" key="1">
    <citation type="journal article" date="2023" name="Science">
        <title>Genome structures resolve the early diversification of teleost fishes.</title>
        <authorList>
            <person name="Parey E."/>
            <person name="Louis A."/>
            <person name="Montfort J."/>
            <person name="Bouchez O."/>
            <person name="Roques C."/>
            <person name="Iampietro C."/>
            <person name="Lluch J."/>
            <person name="Castinel A."/>
            <person name="Donnadieu C."/>
            <person name="Desvignes T."/>
            <person name="Floi Bucao C."/>
            <person name="Jouanno E."/>
            <person name="Wen M."/>
            <person name="Mejri S."/>
            <person name="Dirks R."/>
            <person name="Jansen H."/>
            <person name="Henkel C."/>
            <person name="Chen W.J."/>
            <person name="Zahm M."/>
            <person name="Cabau C."/>
            <person name="Klopp C."/>
            <person name="Thompson A.W."/>
            <person name="Robinson-Rechavi M."/>
            <person name="Braasch I."/>
            <person name="Lecointre G."/>
            <person name="Bobe J."/>
            <person name="Postlethwait J.H."/>
            <person name="Berthelot C."/>
            <person name="Roest Crollius H."/>
            <person name="Guiguen Y."/>
        </authorList>
    </citation>
    <scope>NUCLEOTIDE SEQUENCE</scope>
    <source>
        <strain evidence="2">NC1722</strain>
    </source>
</reference>
<organism evidence="2 3">
    <name type="scientific">Aldrovandia affinis</name>
    <dbReference type="NCBI Taxonomy" id="143900"/>
    <lineage>
        <taxon>Eukaryota</taxon>
        <taxon>Metazoa</taxon>
        <taxon>Chordata</taxon>
        <taxon>Craniata</taxon>
        <taxon>Vertebrata</taxon>
        <taxon>Euteleostomi</taxon>
        <taxon>Actinopterygii</taxon>
        <taxon>Neopterygii</taxon>
        <taxon>Teleostei</taxon>
        <taxon>Notacanthiformes</taxon>
        <taxon>Halosauridae</taxon>
        <taxon>Aldrovandia</taxon>
    </lineage>
</organism>
<keyword evidence="3" id="KW-1185">Reference proteome</keyword>
<sequence>MMSLNTAQSSGQMGAGKLPTANDLTLGSCGSGALTMRSFPKLTLITLLLDNKPGSDHSVGQPSTSPGSGGPDLPTRRNYAAVSTILLFLEAFRQGAWSSWIAWRG</sequence>
<accession>A0AAD7SKT7</accession>
<evidence type="ECO:0000313" key="3">
    <source>
        <dbReference type="Proteomes" id="UP001221898"/>
    </source>
</evidence>
<feature type="region of interest" description="Disordered" evidence="1">
    <location>
        <begin position="53"/>
        <end position="75"/>
    </location>
</feature>
<comment type="caution">
    <text evidence="2">The sequence shown here is derived from an EMBL/GenBank/DDBJ whole genome shotgun (WGS) entry which is preliminary data.</text>
</comment>
<dbReference type="AlphaFoldDB" id="A0AAD7SKT7"/>
<protein>
    <submittedName>
        <fullName evidence="2">Uncharacterized protein</fullName>
    </submittedName>
</protein>
<proteinExistence type="predicted"/>
<evidence type="ECO:0000256" key="1">
    <source>
        <dbReference type="SAM" id="MobiDB-lite"/>
    </source>
</evidence>
<gene>
    <name evidence="2" type="ORF">AAFF_G00340030</name>
</gene>